<accession>X5DAM0</accession>
<dbReference type="HOGENOM" id="CLU_082062_0_0_10"/>
<dbReference type="EMBL" id="FOHT01000007">
    <property type="protein sequence ID" value="SET18050.1"/>
    <property type="molecule type" value="Genomic_DNA"/>
</dbReference>
<reference evidence="3 5" key="2">
    <citation type="submission" date="2016-10" db="EMBL/GenBank/DDBJ databases">
        <authorList>
            <person name="de Groot N.N."/>
        </authorList>
    </citation>
    <scope>NUCLEOTIDE SEQUENCE [LARGE SCALE GENOMIC DNA]</scope>
    <source>
        <strain evidence="3 5">DSM 25947</strain>
    </source>
</reference>
<dbReference type="Proteomes" id="UP000181981">
    <property type="component" value="Unassembled WGS sequence"/>
</dbReference>
<feature type="signal peptide" evidence="1">
    <location>
        <begin position="1"/>
        <end position="24"/>
    </location>
</feature>
<name>X5DAM0_9BACT</name>
<dbReference type="STRING" id="1168034.FH5T_09980"/>
<keyword evidence="4" id="KW-1185">Reference proteome</keyword>
<evidence type="ECO:0000313" key="4">
    <source>
        <dbReference type="Proteomes" id="UP000023772"/>
    </source>
</evidence>
<keyword evidence="1" id="KW-0732">Signal</keyword>
<proteinExistence type="predicted"/>
<dbReference type="AlphaFoldDB" id="X5DAM0"/>
<dbReference type="RefSeq" id="WP_051567780.1">
    <property type="nucleotide sequence ID" value="NZ_FOHT01000007.1"/>
</dbReference>
<dbReference type="OrthoDB" id="1065092at2"/>
<dbReference type="KEGG" id="dori:FH5T_09980"/>
<reference evidence="2 4" key="1">
    <citation type="submission" date="2014-03" db="EMBL/GenBank/DDBJ databases">
        <title>Complete genome sequence of a deeply braunched marine Bacteroidia bacterium Draconibacterium orientale type strain FH5T.</title>
        <authorList>
            <person name="Li X."/>
            <person name="Wang X."/>
            <person name="Xie Z."/>
            <person name="Du Z."/>
            <person name="Chen G."/>
        </authorList>
    </citation>
    <scope>NUCLEOTIDE SEQUENCE [LARGE SCALE GENOMIC DNA]</scope>
    <source>
        <strain evidence="2 4">FH5</strain>
    </source>
</reference>
<evidence type="ECO:0000256" key="1">
    <source>
        <dbReference type="SAM" id="SignalP"/>
    </source>
</evidence>
<gene>
    <name evidence="2" type="ORF">FH5T_09980</name>
    <name evidence="3" type="ORF">SAMN05444285_10795</name>
</gene>
<evidence type="ECO:0000313" key="3">
    <source>
        <dbReference type="EMBL" id="SET18050.1"/>
    </source>
</evidence>
<dbReference type="Proteomes" id="UP000023772">
    <property type="component" value="Chromosome"/>
</dbReference>
<feature type="chain" id="PRO_5010514940" description="Outer membrane protein beta-barrel domain-containing protein" evidence="1">
    <location>
        <begin position="25"/>
        <end position="222"/>
    </location>
</feature>
<evidence type="ECO:0000313" key="2">
    <source>
        <dbReference type="EMBL" id="AHW59818.1"/>
    </source>
</evidence>
<evidence type="ECO:0008006" key="6">
    <source>
        <dbReference type="Google" id="ProtNLM"/>
    </source>
</evidence>
<dbReference type="EMBL" id="CP007451">
    <property type="protein sequence ID" value="AHW59818.1"/>
    <property type="molecule type" value="Genomic_DNA"/>
</dbReference>
<evidence type="ECO:0000313" key="5">
    <source>
        <dbReference type="Proteomes" id="UP000181981"/>
    </source>
</evidence>
<organism evidence="3 5">
    <name type="scientific">Draconibacterium orientale</name>
    <dbReference type="NCBI Taxonomy" id="1168034"/>
    <lineage>
        <taxon>Bacteria</taxon>
        <taxon>Pseudomonadati</taxon>
        <taxon>Bacteroidota</taxon>
        <taxon>Bacteroidia</taxon>
        <taxon>Marinilabiliales</taxon>
        <taxon>Prolixibacteraceae</taxon>
        <taxon>Draconibacterium</taxon>
    </lineage>
</organism>
<protein>
    <recommendedName>
        <fullName evidence="6">Outer membrane protein beta-barrel domain-containing protein</fullName>
    </recommendedName>
</protein>
<sequence length="222" mass="23530">MKKTLLITSSFLLLFVVSISNVKAQEWSTGLDIYSSYLWRGAKFGTGAALQPGVEFSAGGFAIGAWGSYSTGAEEAAEADLYIGYGFDLGENASLSFTLTDYYFPFESDWTEGESHYFEPMVSLGVGAFTFTAAYMEGLGDDEINTTSDLYLEAAVSAGPVDITLGGGDGQYTDDGDFNICNIMVGTSKEIQISESFTLPVSGAVMLNPSTGGFHIAVGISL</sequence>
<dbReference type="eggNOG" id="ENOG5032UVK">
    <property type="taxonomic scope" value="Bacteria"/>
</dbReference>